<keyword evidence="4 7" id="KW-1133">Transmembrane helix</keyword>
<comment type="subcellular location">
    <subcellularLocation>
        <location evidence="1">Cell membrane</location>
        <topology evidence="1">Multi-pass membrane protein</topology>
    </subcellularLocation>
</comment>
<organism evidence="9">
    <name type="scientific">marine sediment metagenome</name>
    <dbReference type="NCBI Taxonomy" id="412755"/>
    <lineage>
        <taxon>unclassified sequences</taxon>
        <taxon>metagenomes</taxon>
        <taxon>ecological metagenomes</taxon>
    </lineage>
</organism>
<evidence type="ECO:0000256" key="4">
    <source>
        <dbReference type="ARBA" id="ARBA00022989"/>
    </source>
</evidence>
<evidence type="ECO:0000256" key="1">
    <source>
        <dbReference type="ARBA" id="ARBA00004651"/>
    </source>
</evidence>
<protein>
    <recommendedName>
        <fullName evidence="8">RDD domain-containing protein</fullName>
    </recommendedName>
</protein>
<feature type="region of interest" description="Disordered" evidence="6">
    <location>
        <begin position="556"/>
        <end position="577"/>
    </location>
</feature>
<dbReference type="PANTHER" id="PTHR36115:SF4">
    <property type="entry name" value="MEMBRANE PROTEIN"/>
    <property type="match status" value="1"/>
</dbReference>
<dbReference type="InterPro" id="IPR010432">
    <property type="entry name" value="RDD"/>
</dbReference>
<sequence length="577" mass="61482">MSISPKHVLLACMVAAAVLLAAPVPGAAQESLSSDHDLLIAGSGDDLWIVDRHRDEETFDLLVWPVGGGQDQWRWLKRGLSGRVDFAIVLGRRLHVLSSAPTGRVSYSAVDGDSLVGRNPQDPRWPKAIAPLAACDATGFGDARGPSILTVVPRRLPGEGAEQAEPAPPATGLGLAAPVMETYEATLGIFQTVAGQWRHVADLEAIPLTPQTTVLAATAGDALYVMVRTAGPPGNRLYAWRNGQWSRPDLPHPLADGTIVSMDGLGGKLTVLLTSAGAEGQIGLTVSTLTGDGTFSHQTVLRDEEAVLWPADTMLLATVLGNRLAVVWSTEDKVQFLLVASNGTAEPPQPIGIFSQPEFDQDGGIVMQYVFITLVLATLACMLLGRSAQQLTLQALPKSVRPAHLLKRLLAQVIDLAPILLIASAAMMYWYVKVNPILTLEEMDSRPSMDVITRLTKTQVSAVISAVAMGVFLIYGVAMETLRGATLGKTLMGLRVVSLDGKAITVRQALIRNLLKVLILLAITMLLLLLLLPVLTAGRQRLGDLLARTIVVEPTGLPAEPPPEPADSEDTDSHENA</sequence>
<evidence type="ECO:0000256" key="5">
    <source>
        <dbReference type="ARBA" id="ARBA00023136"/>
    </source>
</evidence>
<feature type="domain" description="RDD" evidence="8">
    <location>
        <begin position="403"/>
        <end position="547"/>
    </location>
</feature>
<proteinExistence type="predicted"/>
<name>A0A0F9WGD5_9ZZZZ</name>
<evidence type="ECO:0000259" key="8">
    <source>
        <dbReference type="Pfam" id="PF06271"/>
    </source>
</evidence>
<feature type="transmembrane region" description="Helical" evidence="7">
    <location>
        <begin position="366"/>
        <end position="388"/>
    </location>
</feature>
<comment type="caution">
    <text evidence="9">The sequence shown here is derived from an EMBL/GenBank/DDBJ whole genome shotgun (WGS) entry which is preliminary data.</text>
</comment>
<keyword evidence="3 7" id="KW-0812">Transmembrane</keyword>
<evidence type="ECO:0000256" key="2">
    <source>
        <dbReference type="ARBA" id="ARBA00022475"/>
    </source>
</evidence>
<reference evidence="9" key="1">
    <citation type="journal article" date="2015" name="Nature">
        <title>Complex archaea that bridge the gap between prokaryotes and eukaryotes.</title>
        <authorList>
            <person name="Spang A."/>
            <person name="Saw J.H."/>
            <person name="Jorgensen S.L."/>
            <person name="Zaremba-Niedzwiedzka K."/>
            <person name="Martijn J."/>
            <person name="Lind A.E."/>
            <person name="van Eijk R."/>
            <person name="Schleper C."/>
            <person name="Guy L."/>
            <person name="Ettema T.J."/>
        </authorList>
    </citation>
    <scope>NUCLEOTIDE SEQUENCE</scope>
</reference>
<dbReference type="GO" id="GO:0005886">
    <property type="term" value="C:plasma membrane"/>
    <property type="evidence" value="ECO:0007669"/>
    <property type="project" value="UniProtKB-SubCell"/>
</dbReference>
<dbReference type="Pfam" id="PF06271">
    <property type="entry name" value="RDD"/>
    <property type="match status" value="1"/>
</dbReference>
<evidence type="ECO:0000256" key="3">
    <source>
        <dbReference type="ARBA" id="ARBA00022692"/>
    </source>
</evidence>
<evidence type="ECO:0000256" key="7">
    <source>
        <dbReference type="SAM" id="Phobius"/>
    </source>
</evidence>
<feature type="transmembrane region" description="Helical" evidence="7">
    <location>
        <begin position="459"/>
        <end position="478"/>
    </location>
</feature>
<gene>
    <name evidence="9" type="ORF">LCGC14_0284610</name>
</gene>
<dbReference type="EMBL" id="LAZR01000165">
    <property type="protein sequence ID" value="KKN84936.1"/>
    <property type="molecule type" value="Genomic_DNA"/>
</dbReference>
<keyword evidence="5 7" id="KW-0472">Membrane</keyword>
<evidence type="ECO:0000313" key="9">
    <source>
        <dbReference type="EMBL" id="KKN84936.1"/>
    </source>
</evidence>
<keyword evidence="2" id="KW-1003">Cell membrane</keyword>
<accession>A0A0F9WGD5</accession>
<feature type="transmembrane region" description="Helical" evidence="7">
    <location>
        <begin position="517"/>
        <end position="536"/>
    </location>
</feature>
<dbReference type="AlphaFoldDB" id="A0A0F9WGD5"/>
<dbReference type="InterPro" id="IPR051791">
    <property type="entry name" value="Pra-immunoreactive"/>
</dbReference>
<evidence type="ECO:0000256" key="6">
    <source>
        <dbReference type="SAM" id="MobiDB-lite"/>
    </source>
</evidence>
<feature type="transmembrane region" description="Helical" evidence="7">
    <location>
        <begin position="409"/>
        <end position="432"/>
    </location>
</feature>
<dbReference type="PANTHER" id="PTHR36115">
    <property type="entry name" value="PROLINE-RICH ANTIGEN HOMOLOG-RELATED"/>
    <property type="match status" value="1"/>
</dbReference>